<dbReference type="Proteomes" id="UP000265431">
    <property type="component" value="Unassembled WGS sequence"/>
</dbReference>
<dbReference type="RefSeq" id="WP_119378065.1">
    <property type="nucleotide sequence ID" value="NZ_QWGB01000003.1"/>
</dbReference>
<dbReference type="AlphaFoldDB" id="A0A399R5Z7"/>
<proteinExistence type="predicted"/>
<accession>A0A399R5Z7</accession>
<reference evidence="2 3" key="1">
    <citation type="submission" date="2018-08" db="EMBL/GenBank/DDBJ databases">
        <title>Henriciella mobilis sp. nov., isolated from seawater.</title>
        <authorList>
            <person name="Cheng H."/>
            <person name="Wu Y.-H."/>
            <person name="Xu X.-W."/>
            <person name="Guo L.-L."/>
        </authorList>
    </citation>
    <scope>NUCLEOTIDE SEQUENCE [LARGE SCALE GENOMIC DNA]</scope>
    <source>
        <strain evidence="2 3">CCUG66934</strain>
    </source>
</reference>
<dbReference type="InterPro" id="IPR007060">
    <property type="entry name" value="FtsL/DivIC"/>
</dbReference>
<protein>
    <submittedName>
        <fullName evidence="2">Septum formation initiator family protein</fullName>
    </submittedName>
</protein>
<evidence type="ECO:0000256" key="1">
    <source>
        <dbReference type="SAM" id="Coils"/>
    </source>
</evidence>
<evidence type="ECO:0000313" key="3">
    <source>
        <dbReference type="Proteomes" id="UP000265431"/>
    </source>
</evidence>
<name>A0A399R5Z7_9PROT</name>
<keyword evidence="3" id="KW-1185">Reference proteome</keyword>
<organism evidence="2 3">
    <name type="scientific">Henriciella barbarensis</name>
    <dbReference type="NCBI Taxonomy" id="86342"/>
    <lineage>
        <taxon>Bacteria</taxon>
        <taxon>Pseudomonadati</taxon>
        <taxon>Pseudomonadota</taxon>
        <taxon>Alphaproteobacteria</taxon>
        <taxon>Hyphomonadales</taxon>
        <taxon>Hyphomonadaceae</taxon>
        <taxon>Henriciella</taxon>
    </lineage>
</organism>
<dbReference type="OrthoDB" id="9815600at2"/>
<keyword evidence="1" id="KW-0175">Coiled coil</keyword>
<comment type="caution">
    <text evidence="2">The sequence shown here is derived from an EMBL/GenBank/DDBJ whole genome shotgun (WGS) entry which is preliminary data.</text>
</comment>
<feature type="coiled-coil region" evidence="1">
    <location>
        <begin position="31"/>
        <end position="58"/>
    </location>
</feature>
<sequence>MAPKYAAAGISALIAYFAYHAFAGEQGLGRWTDLQQELSEKEAELDAITAANDVLRRDIARLTPGRVDPDLVEIMAREDLNLVYADEIIIINDSSGAAF</sequence>
<dbReference type="EMBL" id="QWGB01000003">
    <property type="protein sequence ID" value="RIJ26213.1"/>
    <property type="molecule type" value="Genomic_DNA"/>
</dbReference>
<dbReference type="Pfam" id="PF04977">
    <property type="entry name" value="DivIC"/>
    <property type="match status" value="1"/>
</dbReference>
<evidence type="ECO:0000313" key="2">
    <source>
        <dbReference type="EMBL" id="RIJ26213.1"/>
    </source>
</evidence>
<gene>
    <name evidence="2" type="ORF">D1224_00930</name>
</gene>